<dbReference type="RefSeq" id="WP_188410771.1">
    <property type="nucleotide sequence ID" value="NZ_BMCP01000005.1"/>
</dbReference>
<keyword evidence="11 12" id="KW-0998">Cell outer membrane</keyword>
<dbReference type="InterPro" id="IPR012910">
    <property type="entry name" value="Plug_dom"/>
</dbReference>
<dbReference type="InterPro" id="IPR000531">
    <property type="entry name" value="Beta-barrel_TonB"/>
</dbReference>
<dbReference type="NCBIfam" id="TIGR01785">
    <property type="entry name" value="TonB-hemin"/>
    <property type="match status" value="1"/>
</dbReference>
<dbReference type="InterPro" id="IPR037066">
    <property type="entry name" value="Plug_dom_sf"/>
</dbReference>
<dbReference type="SMART" id="SM00965">
    <property type="entry name" value="STN"/>
    <property type="match status" value="1"/>
</dbReference>
<dbReference type="SUPFAM" id="SSF56935">
    <property type="entry name" value="Porins"/>
    <property type="match status" value="1"/>
</dbReference>
<keyword evidence="5" id="KW-0406">Ion transport</keyword>
<evidence type="ECO:0000256" key="6">
    <source>
        <dbReference type="ARBA" id="ARBA00022692"/>
    </source>
</evidence>
<dbReference type="Pfam" id="PF00593">
    <property type="entry name" value="TonB_dep_Rec_b-barrel"/>
    <property type="match status" value="1"/>
</dbReference>
<evidence type="ECO:0000256" key="11">
    <source>
        <dbReference type="ARBA" id="ARBA00023237"/>
    </source>
</evidence>
<reference evidence="16" key="1">
    <citation type="journal article" date="2014" name="Int. J. Syst. Evol. Microbiol.">
        <title>Complete genome sequence of Corynebacterium casei LMG S-19264T (=DSM 44701T), isolated from a smear-ripened cheese.</title>
        <authorList>
            <consortium name="US DOE Joint Genome Institute (JGI-PGF)"/>
            <person name="Walter F."/>
            <person name="Albersmeier A."/>
            <person name="Kalinowski J."/>
            <person name="Ruckert C."/>
        </authorList>
    </citation>
    <scope>NUCLEOTIDE SEQUENCE</scope>
    <source>
        <strain evidence="16">CCM 7684</strain>
    </source>
</reference>
<keyword evidence="17" id="KW-1185">Reference proteome</keyword>
<dbReference type="InterPro" id="IPR011276">
    <property type="entry name" value="TonB_haem/Hb_rcpt"/>
</dbReference>
<dbReference type="Gene3D" id="2.40.170.20">
    <property type="entry name" value="TonB-dependent receptor, beta-barrel domain"/>
    <property type="match status" value="1"/>
</dbReference>
<feature type="domain" description="Secretin/TonB short N-terminal" evidence="15">
    <location>
        <begin position="69"/>
        <end position="120"/>
    </location>
</feature>
<dbReference type="GO" id="GO:0044718">
    <property type="term" value="P:siderophore transmembrane transport"/>
    <property type="evidence" value="ECO:0007669"/>
    <property type="project" value="TreeGrafter"/>
</dbReference>
<comment type="similarity">
    <text evidence="2 12 14">Belongs to the TonB-dependent receptor family.</text>
</comment>
<evidence type="ECO:0000256" key="3">
    <source>
        <dbReference type="ARBA" id="ARBA00022448"/>
    </source>
</evidence>
<dbReference type="InterPro" id="IPR039426">
    <property type="entry name" value="TonB-dep_rcpt-like"/>
</dbReference>
<dbReference type="PANTHER" id="PTHR30069">
    <property type="entry name" value="TONB-DEPENDENT OUTER MEMBRANE RECEPTOR"/>
    <property type="match status" value="1"/>
</dbReference>
<evidence type="ECO:0000256" key="10">
    <source>
        <dbReference type="ARBA" id="ARBA00023136"/>
    </source>
</evidence>
<evidence type="ECO:0000256" key="9">
    <source>
        <dbReference type="ARBA" id="ARBA00023077"/>
    </source>
</evidence>
<keyword evidence="4 12" id="KW-1134">Transmembrane beta strand</keyword>
<evidence type="ECO:0000313" key="17">
    <source>
        <dbReference type="Proteomes" id="UP000602745"/>
    </source>
</evidence>
<dbReference type="Pfam" id="PF07660">
    <property type="entry name" value="STN"/>
    <property type="match status" value="1"/>
</dbReference>
<comment type="subcellular location">
    <subcellularLocation>
        <location evidence="1 12">Cell outer membrane</location>
        <topology evidence="1 12">Multi-pass membrane protein</topology>
    </subcellularLocation>
</comment>
<dbReference type="EMBL" id="BMCP01000005">
    <property type="protein sequence ID" value="GGE52025.1"/>
    <property type="molecule type" value="Genomic_DNA"/>
</dbReference>
<evidence type="ECO:0000256" key="7">
    <source>
        <dbReference type="ARBA" id="ARBA00022729"/>
    </source>
</evidence>
<evidence type="ECO:0000256" key="5">
    <source>
        <dbReference type="ARBA" id="ARBA00022496"/>
    </source>
</evidence>
<dbReference type="AlphaFoldDB" id="A0A8J3DZR7"/>
<dbReference type="Pfam" id="PF07715">
    <property type="entry name" value="Plug"/>
    <property type="match status" value="1"/>
</dbReference>
<dbReference type="GO" id="GO:0009279">
    <property type="term" value="C:cell outer membrane"/>
    <property type="evidence" value="ECO:0007669"/>
    <property type="project" value="UniProtKB-SubCell"/>
</dbReference>
<dbReference type="PROSITE" id="PS01156">
    <property type="entry name" value="TONB_DEPENDENT_REC_2"/>
    <property type="match status" value="1"/>
</dbReference>
<dbReference type="PANTHER" id="PTHR30069:SF41">
    <property type="entry name" value="HEME_HEMOPEXIN UTILIZATION PROTEIN C"/>
    <property type="match status" value="1"/>
</dbReference>
<proteinExistence type="inferred from homology"/>
<evidence type="ECO:0000259" key="15">
    <source>
        <dbReference type="SMART" id="SM00965"/>
    </source>
</evidence>
<keyword evidence="10 12" id="KW-0472">Membrane</keyword>
<dbReference type="CDD" id="cd01347">
    <property type="entry name" value="ligand_gated_channel"/>
    <property type="match status" value="1"/>
</dbReference>
<dbReference type="InterPro" id="IPR010917">
    <property type="entry name" value="TonB_rcpt_CS"/>
</dbReference>
<evidence type="ECO:0000256" key="14">
    <source>
        <dbReference type="RuleBase" id="RU003357"/>
    </source>
</evidence>
<organism evidence="16 17">
    <name type="scientific">Agaricicola taiwanensis</name>
    <dbReference type="NCBI Taxonomy" id="591372"/>
    <lineage>
        <taxon>Bacteria</taxon>
        <taxon>Pseudomonadati</taxon>
        <taxon>Pseudomonadota</taxon>
        <taxon>Alphaproteobacteria</taxon>
        <taxon>Rhodobacterales</taxon>
        <taxon>Paracoccaceae</taxon>
        <taxon>Agaricicola</taxon>
    </lineage>
</organism>
<dbReference type="InterPro" id="IPR011662">
    <property type="entry name" value="Secretin/TonB_short_N"/>
</dbReference>
<dbReference type="InterPro" id="IPR036942">
    <property type="entry name" value="Beta-barrel_TonB_sf"/>
</dbReference>
<evidence type="ECO:0000256" key="13">
    <source>
        <dbReference type="PROSITE-ProRule" id="PRU10144"/>
    </source>
</evidence>
<sequence>MTLRVGARDVRHAGRGLLIAALMGSTFMATGMAVLPVEAQAQSARQAAFNIPAGPLSNALVVFGRQAGLQVSYLPEIAAGRQAAAVSGTVTPQEALSRLLQNSGLTWSFTGAGTVTITDRSAPSNGAVNTDGSLLLDVIDVTGRSGSAPADVPFETPGSSAHISREQIDRFRGSSPGDIFKGVPGVVAAGGRNGTKLDVNIRGMQGQGRVKVSIDGTQQSSTTWRGYQGVDERVYIDPDLIGGVDITKGPSGGAEGAGSPGGVVAIRTLNAGDIVEDGREYGVRLRAGVSDNADAPLQAPAYNQRTDRSGIEELENKNGSAAFAVSKENFDVIFAAAHRQRGNYFAGTKGDRTSYLYKNRRYDLSFTKPGEEVFNTSEDSFSALAKATLRWGEGHSVEFGYVHFESEFGESMGSMLFQQDNGFRQVSLSDITTDTYTARYRWNPGSDWFDLRFNVWGANVEGTTRAVAAAPDFSQWGLIPADEPRYSETWTKGADITNTTRFDTGFGHFRFDYGLSYLNEEMNGREYCSRTYTSNRCVFLNPSVGSRSVGSLFSTGKWEITDWLTVDGGLRYDTYELEDNGPGSVAGENTRDSARLSPSIGLTLEPVDGIQFFTRYAEGMRPPTLRETMGSDANAVPNPDLEPEVTKSWEVGMNLKRDGVLFDEDKARFKLAWFRNNHDNYISRVVNPNPRPGAYVFSFANLDRVMFSGIEVSAGYDTGKLFANATLMHYGEYEFCRFGTCGSETINTDYAVAHIPAKHSFSFTLGARLFDERLVVGGRIMRSGARLAPITQSDRQRTPMWLPYSVVDAFASVKLTKNLTLDVQAENLLDRYYIDALDGWVPAPGRTVRASLTAKF</sequence>
<feature type="short sequence motif" description="TonB C-terminal box" evidence="13">
    <location>
        <begin position="839"/>
        <end position="856"/>
    </location>
</feature>
<keyword evidence="8" id="KW-0408">Iron</keyword>
<dbReference type="GO" id="GO:0015344">
    <property type="term" value="F:siderophore uptake transmembrane transporter activity"/>
    <property type="evidence" value="ECO:0007669"/>
    <property type="project" value="TreeGrafter"/>
</dbReference>
<evidence type="ECO:0000256" key="2">
    <source>
        <dbReference type="ARBA" id="ARBA00009810"/>
    </source>
</evidence>
<evidence type="ECO:0000256" key="1">
    <source>
        <dbReference type="ARBA" id="ARBA00004571"/>
    </source>
</evidence>
<dbReference type="Gene3D" id="3.55.50.30">
    <property type="match status" value="1"/>
</dbReference>
<evidence type="ECO:0000256" key="8">
    <source>
        <dbReference type="ARBA" id="ARBA00023004"/>
    </source>
</evidence>
<keyword evidence="6 12" id="KW-0812">Transmembrane</keyword>
<dbReference type="GO" id="GO:0015232">
    <property type="term" value="F:heme transmembrane transporter activity"/>
    <property type="evidence" value="ECO:0007669"/>
    <property type="project" value="InterPro"/>
</dbReference>
<dbReference type="PROSITE" id="PS52016">
    <property type="entry name" value="TONB_DEPENDENT_REC_3"/>
    <property type="match status" value="1"/>
</dbReference>
<comment type="caution">
    <text evidence="16">The sequence shown here is derived from an EMBL/GenBank/DDBJ whole genome shotgun (WGS) entry which is preliminary data.</text>
</comment>
<keyword evidence="9 14" id="KW-0798">TonB box</keyword>
<dbReference type="Gene3D" id="2.170.130.10">
    <property type="entry name" value="TonB-dependent receptor, plug domain"/>
    <property type="match status" value="1"/>
</dbReference>
<evidence type="ECO:0000313" key="16">
    <source>
        <dbReference type="EMBL" id="GGE52025.1"/>
    </source>
</evidence>
<accession>A0A8J3DZR7</accession>
<keyword evidence="7" id="KW-0732">Signal</keyword>
<evidence type="ECO:0000256" key="12">
    <source>
        <dbReference type="PROSITE-ProRule" id="PRU01360"/>
    </source>
</evidence>
<evidence type="ECO:0000256" key="4">
    <source>
        <dbReference type="ARBA" id="ARBA00022452"/>
    </source>
</evidence>
<keyword evidence="3 12" id="KW-0813">Transport</keyword>
<gene>
    <name evidence="16" type="ORF">GCM10007276_31370</name>
</gene>
<keyword evidence="5" id="KW-0410">Iron transport</keyword>
<reference evidence="16" key="2">
    <citation type="submission" date="2020-09" db="EMBL/GenBank/DDBJ databases">
        <authorList>
            <person name="Sun Q."/>
            <person name="Sedlacek I."/>
        </authorList>
    </citation>
    <scope>NUCLEOTIDE SEQUENCE</scope>
    <source>
        <strain evidence="16">CCM 7684</strain>
    </source>
</reference>
<name>A0A8J3DZR7_9RHOB</name>
<dbReference type="Proteomes" id="UP000602745">
    <property type="component" value="Unassembled WGS sequence"/>
</dbReference>
<protein>
    <recommendedName>
        <fullName evidence="15">Secretin/TonB short N-terminal domain-containing protein</fullName>
    </recommendedName>
</protein>